<evidence type="ECO:0000256" key="1">
    <source>
        <dbReference type="SAM" id="MobiDB-lite"/>
    </source>
</evidence>
<evidence type="ECO:0000313" key="3">
    <source>
        <dbReference type="Proteomes" id="UP000694620"/>
    </source>
</evidence>
<feature type="compositionally biased region" description="Low complexity" evidence="1">
    <location>
        <begin position="13"/>
        <end position="29"/>
    </location>
</feature>
<accession>A0A8C4T6R4</accession>
<proteinExistence type="predicted"/>
<feature type="region of interest" description="Disordered" evidence="1">
    <location>
        <begin position="1"/>
        <end position="31"/>
    </location>
</feature>
<dbReference type="Proteomes" id="UP000694620">
    <property type="component" value="Chromosome 12"/>
</dbReference>
<reference evidence="2" key="1">
    <citation type="submission" date="2021-06" db="EMBL/GenBank/DDBJ databases">
        <authorList>
            <consortium name="Wellcome Sanger Institute Data Sharing"/>
        </authorList>
    </citation>
    <scope>NUCLEOTIDE SEQUENCE [LARGE SCALE GENOMIC DNA]</scope>
</reference>
<name>A0A8C4T6R4_ERPCA</name>
<protein>
    <submittedName>
        <fullName evidence="2">Uncharacterized protein</fullName>
    </submittedName>
</protein>
<evidence type="ECO:0000313" key="2">
    <source>
        <dbReference type="Ensembl" id="ENSECRP00000026086.1"/>
    </source>
</evidence>
<dbReference type="Ensembl" id="ENSECRT00000026631.1">
    <property type="protein sequence ID" value="ENSECRP00000026086.1"/>
    <property type="gene ID" value="ENSECRG00000017620.1"/>
</dbReference>
<reference evidence="2" key="3">
    <citation type="submission" date="2025-09" db="UniProtKB">
        <authorList>
            <consortium name="Ensembl"/>
        </authorList>
    </citation>
    <scope>IDENTIFICATION</scope>
</reference>
<organism evidence="2 3">
    <name type="scientific">Erpetoichthys calabaricus</name>
    <name type="common">Rope fish</name>
    <name type="synonym">Calamoichthys calabaricus</name>
    <dbReference type="NCBI Taxonomy" id="27687"/>
    <lineage>
        <taxon>Eukaryota</taxon>
        <taxon>Metazoa</taxon>
        <taxon>Chordata</taxon>
        <taxon>Craniata</taxon>
        <taxon>Vertebrata</taxon>
        <taxon>Euteleostomi</taxon>
        <taxon>Actinopterygii</taxon>
        <taxon>Polypteriformes</taxon>
        <taxon>Polypteridae</taxon>
        <taxon>Erpetoichthys</taxon>
    </lineage>
</organism>
<reference evidence="2" key="2">
    <citation type="submission" date="2025-08" db="UniProtKB">
        <authorList>
            <consortium name="Ensembl"/>
        </authorList>
    </citation>
    <scope>IDENTIFICATION</scope>
</reference>
<dbReference type="AlphaFoldDB" id="A0A8C4T6R4"/>
<sequence>SFFFLSNYKPLSRRSSTTNSPTPANSTRPVEQMDAGCSFSNLLITAQILQLYDLDKDKICHHELLQMNITDEQLNSIADQTVQEADQDGKVGIKQKIGIQFFYYDKKVNLPLKYKQPC</sequence>
<keyword evidence="3" id="KW-1185">Reference proteome</keyword>